<keyword evidence="3 8" id="KW-0678">Repressor</keyword>
<organism evidence="11 12">
    <name type="scientific">Nelumbo nucifera</name>
    <name type="common">Sacred lotus</name>
    <dbReference type="NCBI Taxonomy" id="4432"/>
    <lineage>
        <taxon>Eukaryota</taxon>
        <taxon>Viridiplantae</taxon>
        <taxon>Streptophyta</taxon>
        <taxon>Embryophyta</taxon>
        <taxon>Tracheophyta</taxon>
        <taxon>Spermatophyta</taxon>
        <taxon>Magnoliopsida</taxon>
        <taxon>Proteales</taxon>
        <taxon>Nelumbonaceae</taxon>
        <taxon>Nelumbo</taxon>
    </lineage>
</organism>
<dbReference type="RefSeq" id="XP_010267136.1">
    <property type="nucleotide sequence ID" value="XM_010268834.2"/>
</dbReference>
<sequence length="407" mass="44307">MEGYPRNGEVCPQLLDLIPDEREWVARRDEGNYGVSDDKKLELRLGLPGVDWFTKESNRSNGNEREESLLSLGCFSSIISMTPNDSNNSSSGSNTSNNNVSHVAKRGFLDTVEEKAEETWGGNKGNPSEKLSFSEKSAGGLFSSPWSSGSSPTPSNLAFQMNTQQQQQQQQLKPSFLQLPIPQGLPVMTKESPQACSTKVAELQNPEMKACSPASANTAVPNSSQKSRIAPSPVVGWPPVRSFRKNLANSSSSKPPPPETHKVLPAEVTTGKPRDSKNLFVKINMDGVPIGRKVDLKAYDSYEKLSSAVDELFRGLLAAQRDSSVVGNKNKTEEEKAITGLLDGSGEYTLVYEDNEGDRMLVGDVPWHMFVSTVKRLRVLKSSELPALHIGSTVRGKTPLIGSTGVR</sequence>
<dbReference type="GO" id="GO:0005634">
    <property type="term" value="C:nucleus"/>
    <property type="evidence" value="ECO:0007669"/>
    <property type="project" value="UniProtKB-SubCell"/>
</dbReference>
<feature type="region of interest" description="Disordered" evidence="9">
    <location>
        <begin position="212"/>
        <end position="233"/>
    </location>
</feature>
<dbReference type="Proteomes" id="UP000189703">
    <property type="component" value="Unplaced"/>
</dbReference>
<keyword evidence="5 8" id="KW-0804">Transcription</keyword>
<dbReference type="InterPro" id="IPR053793">
    <property type="entry name" value="PB1-like"/>
</dbReference>
<name>A0A1U8AHK7_NELNU</name>
<comment type="similarity">
    <text evidence="2 8">Belongs to the Aux/IAA family.</text>
</comment>
<gene>
    <name evidence="12 13 14" type="primary">LOC104604483</name>
</gene>
<feature type="compositionally biased region" description="Polar residues" evidence="9">
    <location>
        <begin position="125"/>
        <end position="135"/>
    </location>
</feature>
<dbReference type="OMA" id="AGDIPWK"/>
<dbReference type="OrthoDB" id="615826at2759"/>
<proteinExistence type="inferred from homology"/>
<protein>
    <recommendedName>
        <fullName evidence="8">Auxin-responsive protein</fullName>
    </recommendedName>
</protein>
<evidence type="ECO:0000313" key="11">
    <source>
        <dbReference type="Proteomes" id="UP000189703"/>
    </source>
</evidence>
<dbReference type="GO" id="GO:0009734">
    <property type="term" value="P:auxin-activated signaling pathway"/>
    <property type="evidence" value="ECO:0007669"/>
    <property type="project" value="UniProtKB-UniRule"/>
</dbReference>
<keyword evidence="11" id="KW-1185">Reference proteome</keyword>
<feature type="region of interest" description="Disordered" evidence="9">
    <location>
        <begin position="114"/>
        <end position="170"/>
    </location>
</feature>
<evidence type="ECO:0000313" key="12">
    <source>
        <dbReference type="RefSeq" id="XP_010267136.1"/>
    </source>
</evidence>
<comment type="function">
    <text evidence="8">Aux/IAA proteins are short-lived transcriptional factors that function as repressors of early auxin response genes at low auxin concentrations.</text>
</comment>
<dbReference type="FunFam" id="3.10.20.90:FF:000225">
    <property type="entry name" value="Auxin-responsive protein"/>
    <property type="match status" value="1"/>
</dbReference>
<evidence type="ECO:0000313" key="13">
    <source>
        <dbReference type="RefSeq" id="XP_010267137.1"/>
    </source>
</evidence>
<dbReference type="GO" id="GO:0006355">
    <property type="term" value="P:regulation of DNA-templated transcription"/>
    <property type="evidence" value="ECO:0007669"/>
    <property type="project" value="InterPro"/>
</dbReference>
<dbReference type="PROSITE" id="PS51745">
    <property type="entry name" value="PB1"/>
    <property type="match status" value="1"/>
</dbReference>
<evidence type="ECO:0000256" key="9">
    <source>
        <dbReference type="SAM" id="MobiDB-lite"/>
    </source>
</evidence>
<evidence type="ECO:0000256" key="4">
    <source>
        <dbReference type="ARBA" id="ARBA00023015"/>
    </source>
</evidence>
<dbReference type="eggNOG" id="ENOG502QPYY">
    <property type="taxonomic scope" value="Eukaryota"/>
</dbReference>
<dbReference type="PANTHER" id="PTHR31734:SF2">
    <property type="entry name" value="AUXIN-RESPONSIVE PROTEIN IAA26"/>
    <property type="match status" value="1"/>
</dbReference>
<keyword evidence="4 8" id="KW-0805">Transcription regulation</keyword>
<feature type="domain" description="PB1" evidence="10">
    <location>
        <begin position="278"/>
        <end position="387"/>
    </location>
</feature>
<evidence type="ECO:0000256" key="3">
    <source>
        <dbReference type="ARBA" id="ARBA00022491"/>
    </source>
</evidence>
<dbReference type="InterPro" id="IPR003311">
    <property type="entry name" value="AUX_IAA"/>
</dbReference>
<dbReference type="KEGG" id="nnu:104604483"/>
<dbReference type="GeneID" id="104604483"/>
<dbReference type="Gene3D" id="3.10.20.90">
    <property type="entry name" value="Phosphatidylinositol 3-kinase Catalytic Subunit, Chain A, domain 1"/>
    <property type="match status" value="1"/>
</dbReference>
<keyword evidence="7 8" id="KW-0927">Auxin signaling pathway</keyword>
<feature type="region of interest" description="Disordered" evidence="9">
    <location>
        <begin position="245"/>
        <end position="271"/>
    </location>
</feature>
<dbReference type="SUPFAM" id="SSF54277">
    <property type="entry name" value="CAD &amp; PB1 domains"/>
    <property type="match status" value="1"/>
</dbReference>
<comment type="subunit">
    <text evidence="8">Homodimers and heterodimers.</text>
</comment>
<evidence type="ECO:0000256" key="6">
    <source>
        <dbReference type="ARBA" id="ARBA00023242"/>
    </source>
</evidence>
<feature type="compositionally biased region" description="Polar residues" evidence="9">
    <location>
        <begin position="214"/>
        <end position="227"/>
    </location>
</feature>
<accession>A0A1U8AHK7</accession>
<evidence type="ECO:0000259" key="10">
    <source>
        <dbReference type="PROSITE" id="PS51745"/>
    </source>
</evidence>
<reference evidence="12 13" key="1">
    <citation type="submission" date="2025-04" db="UniProtKB">
        <authorList>
            <consortium name="RefSeq"/>
        </authorList>
    </citation>
    <scope>IDENTIFICATION</scope>
</reference>
<dbReference type="STRING" id="4432.A0A1U8AHK7"/>
<evidence type="ECO:0000256" key="7">
    <source>
        <dbReference type="ARBA" id="ARBA00023294"/>
    </source>
</evidence>
<dbReference type="PANTHER" id="PTHR31734">
    <property type="entry name" value="AUXIN-RESPONSIVE PROTEIN IAA17"/>
    <property type="match status" value="1"/>
</dbReference>
<evidence type="ECO:0000256" key="8">
    <source>
        <dbReference type="RuleBase" id="RU004549"/>
    </source>
</evidence>
<keyword evidence="6 8" id="KW-0539">Nucleus</keyword>
<evidence type="ECO:0000313" key="14">
    <source>
        <dbReference type="RefSeq" id="XP_010267138.1"/>
    </source>
</evidence>
<dbReference type="InterPro" id="IPR033389">
    <property type="entry name" value="AUX/IAA_dom"/>
</dbReference>
<feature type="compositionally biased region" description="Low complexity" evidence="9">
    <location>
        <begin position="143"/>
        <end position="155"/>
    </location>
</feature>
<comment type="subcellular location">
    <subcellularLocation>
        <location evidence="1 8">Nucleus</location>
    </subcellularLocation>
</comment>
<dbReference type="RefSeq" id="XP_010267138.1">
    <property type="nucleotide sequence ID" value="XM_010268836.2"/>
</dbReference>
<dbReference type="AlphaFoldDB" id="A0A1U8AHK7"/>
<dbReference type="Pfam" id="PF02309">
    <property type="entry name" value="AUX_IAA"/>
    <property type="match status" value="1"/>
</dbReference>
<evidence type="ECO:0000256" key="5">
    <source>
        <dbReference type="ARBA" id="ARBA00023163"/>
    </source>
</evidence>
<dbReference type="RefSeq" id="XP_010267137.1">
    <property type="nucleotide sequence ID" value="XM_010268835.2"/>
</dbReference>
<evidence type="ECO:0000256" key="2">
    <source>
        <dbReference type="ARBA" id="ARBA00006728"/>
    </source>
</evidence>
<evidence type="ECO:0000256" key="1">
    <source>
        <dbReference type="ARBA" id="ARBA00004123"/>
    </source>
</evidence>